<evidence type="ECO:0000256" key="4">
    <source>
        <dbReference type="ARBA" id="ARBA00022801"/>
    </source>
</evidence>
<keyword evidence="8" id="KW-1185">Reference proteome</keyword>
<dbReference type="PANTHER" id="PTHR11802:SF479">
    <property type="entry name" value="CARBOXYPEPTIDASE"/>
    <property type="match status" value="1"/>
</dbReference>
<evidence type="ECO:0000256" key="6">
    <source>
        <dbReference type="RuleBase" id="RU361156"/>
    </source>
</evidence>
<keyword evidence="3 6" id="KW-0645">Protease</keyword>
<feature type="signal peptide" evidence="6">
    <location>
        <begin position="1"/>
        <end position="19"/>
    </location>
</feature>
<dbReference type="InterPro" id="IPR018202">
    <property type="entry name" value="Ser_caboxypep_ser_AS"/>
</dbReference>
<keyword evidence="6" id="KW-0732">Signal</keyword>
<feature type="chain" id="PRO_5041487266" description="Carboxypeptidase" evidence="6">
    <location>
        <begin position="20"/>
        <end position="519"/>
    </location>
</feature>
<evidence type="ECO:0000313" key="8">
    <source>
        <dbReference type="Proteomes" id="UP001175211"/>
    </source>
</evidence>
<dbReference type="Pfam" id="PF00450">
    <property type="entry name" value="Peptidase_S10"/>
    <property type="match status" value="2"/>
</dbReference>
<comment type="similarity">
    <text evidence="1 6">Belongs to the peptidase S10 family.</text>
</comment>
<dbReference type="RefSeq" id="XP_060331397.1">
    <property type="nucleotide sequence ID" value="XM_060473019.1"/>
</dbReference>
<dbReference type="PRINTS" id="PR00724">
    <property type="entry name" value="CRBOXYPTASEC"/>
</dbReference>
<dbReference type="EMBL" id="JAUEPS010000015">
    <property type="protein sequence ID" value="KAK0459171.1"/>
    <property type="molecule type" value="Genomic_DNA"/>
</dbReference>
<protein>
    <recommendedName>
        <fullName evidence="6">Carboxypeptidase</fullName>
        <ecNumber evidence="6">3.4.16.-</ecNumber>
    </recommendedName>
</protein>
<dbReference type="GeneID" id="85356567"/>
<dbReference type="PROSITE" id="PS00131">
    <property type="entry name" value="CARBOXYPEPT_SER_SER"/>
    <property type="match status" value="1"/>
</dbReference>
<dbReference type="GO" id="GO:0006508">
    <property type="term" value="P:proteolysis"/>
    <property type="evidence" value="ECO:0007669"/>
    <property type="project" value="UniProtKB-KW"/>
</dbReference>
<dbReference type="InterPro" id="IPR001563">
    <property type="entry name" value="Peptidase_S10"/>
</dbReference>
<evidence type="ECO:0000313" key="7">
    <source>
        <dbReference type="EMBL" id="KAK0459171.1"/>
    </source>
</evidence>
<evidence type="ECO:0000256" key="3">
    <source>
        <dbReference type="ARBA" id="ARBA00022670"/>
    </source>
</evidence>
<comment type="caution">
    <text evidence="7">The sequence shown here is derived from an EMBL/GenBank/DDBJ whole genome shotgun (WGS) entry which is preliminary data.</text>
</comment>
<keyword evidence="2 6" id="KW-0121">Carboxypeptidase</keyword>
<dbReference type="InterPro" id="IPR029058">
    <property type="entry name" value="AB_hydrolase_fold"/>
</dbReference>
<gene>
    <name evidence="7" type="ORF">EV420DRAFT_1538725</name>
</gene>
<dbReference type="SUPFAM" id="SSF53474">
    <property type="entry name" value="alpha/beta-Hydrolases"/>
    <property type="match status" value="1"/>
</dbReference>
<dbReference type="AlphaFoldDB" id="A0AA39KDH5"/>
<dbReference type="EC" id="3.4.16.-" evidence="6"/>
<dbReference type="PANTHER" id="PTHR11802">
    <property type="entry name" value="SERINE PROTEASE FAMILY S10 SERINE CARBOXYPEPTIDASE"/>
    <property type="match status" value="1"/>
</dbReference>
<evidence type="ECO:0000256" key="2">
    <source>
        <dbReference type="ARBA" id="ARBA00022645"/>
    </source>
</evidence>
<dbReference type="GO" id="GO:0004185">
    <property type="term" value="F:serine-type carboxypeptidase activity"/>
    <property type="evidence" value="ECO:0007669"/>
    <property type="project" value="UniProtKB-UniRule"/>
</dbReference>
<organism evidence="7 8">
    <name type="scientific">Armillaria tabescens</name>
    <name type="common">Ringless honey mushroom</name>
    <name type="synonym">Agaricus tabescens</name>
    <dbReference type="NCBI Taxonomy" id="1929756"/>
    <lineage>
        <taxon>Eukaryota</taxon>
        <taxon>Fungi</taxon>
        <taxon>Dikarya</taxon>
        <taxon>Basidiomycota</taxon>
        <taxon>Agaricomycotina</taxon>
        <taxon>Agaricomycetes</taxon>
        <taxon>Agaricomycetidae</taxon>
        <taxon>Agaricales</taxon>
        <taxon>Marasmiineae</taxon>
        <taxon>Physalacriaceae</taxon>
        <taxon>Desarmillaria</taxon>
    </lineage>
</organism>
<reference evidence="7" key="1">
    <citation type="submission" date="2023-06" db="EMBL/GenBank/DDBJ databases">
        <authorList>
            <consortium name="Lawrence Berkeley National Laboratory"/>
            <person name="Ahrendt S."/>
            <person name="Sahu N."/>
            <person name="Indic B."/>
            <person name="Wong-Bajracharya J."/>
            <person name="Merenyi Z."/>
            <person name="Ke H.-M."/>
            <person name="Monk M."/>
            <person name="Kocsube S."/>
            <person name="Drula E."/>
            <person name="Lipzen A."/>
            <person name="Balint B."/>
            <person name="Henrissat B."/>
            <person name="Andreopoulos B."/>
            <person name="Martin F.M."/>
            <person name="Harder C.B."/>
            <person name="Rigling D."/>
            <person name="Ford K.L."/>
            <person name="Foster G.D."/>
            <person name="Pangilinan J."/>
            <person name="Papanicolaou A."/>
            <person name="Barry K."/>
            <person name="LaButti K."/>
            <person name="Viragh M."/>
            <person name="Koriabine M."/>
            <person name="Yan M."/>
            <person name="Riley R."/>
            <person name="Champramary S."/>
            <person name="Plett K.L."/>
            <person name="Tsai I.J."/>
            <person name="Slot J."/>
            <person name="Sipos G."/>
            <person name="Plett J."/>
            <person name="Nagy L.G."/>
            <person name="Grigoriev I.V."/>
        </authorList>
    </citation>
    <scope>NUCLEOTIDE SEQUENCE</scope>
    <source>
        <strain evidence="7">CCBAS 213</strain>
    </source>
</reference>
<accession>A0AA39KDH5</accession>
<proteinExistence type="inferred from homology"/>
<dbReference type="Gene3D" id="3.40.50.1820">
    <property type="entry name" value="alpha/beta hydrolase"/>
    <property type="match status" value="1"/>
</dbReference>
<evidence type="ECO:0000256" key="1">
    <source>
        <dbReference type="ARBA" id="ARBA00009431"/>
    </source>
</evidence>
<keyword evidence="4 6" id="KW-0378">Hydrolase</keyword>
<dbReference type="Proteomes" id="UP001175211">
    <property type="component" value="Unassembled WGS sequence"/>
</dbReference>
<keyword evidence="5" id="KW-0325">Glycoprotein</keyword>
<name>A0AA39KDH5_ARMTA</name>
<sequence>MMKFLSFVAFISLWSVALGIGGAMQGMEDAMEIQRQQMERLHEFLGPIHDSGGLPKRQVNPTISFSNRRAQEFFVDGTKIPEVNFDAGPSWSGLMPISADPNETRKLFFWFWPTSDPSSTNDLLFWTNGGPGCSSLEGFLQENGPISWSWGQAEPTPNPFSWTNLAHVLWVEQPVGTGFSQGTPNITNDDELAEQLTGFLEQFLEVFSELKGKDFYLSGESYAGFYVPYIANWIYEHPGLDLNLQGIWIADPSLSYGVVQQEIPALRFAQAHADLFPFNNSFWNTLQNISDTCGYTDYLEKFVTYPPAGQLPFPAGVVEGTLGTVQPSCRIHSPIQRAVSVLNPVFDVYRVSDTFPNLWSVLGFPRSTQEFIYFNRTDVQDAIHAPHITWSSCANNNVYAGNGRDNSVASTLSVLPNVIEKSVRTVIVHGLADFILVAEGTRIAIQNMTWGGAQGFQTPIEPESFTVENFGVLGNTHTERGLTYVEFFYSGHMTPQFVPWAAFSTMSFLLGRQESPSSG</sequence>
<evidence type="ECO:0000256" key="5">
    <source>
        <dbReference type="ARBA" id="ARBA00023180"/>
    </source>
</evidence>